<name>A0ABX8VYR3_9GAMM</name>
<gene>
    <name evidence="1" type="ORF">FGI21_11310</name>
</gene>
<proteinExistence type="predicted"/>
<organism evidence="1 2">
    <name type="scientific">Dickeya zeae</name>
    <dbReference type="NCBI Taxonomy" id="204042"/>
    <lineage>
        <taxon>Bacteria</taxon>
        <taxon>Pseudomonadati</taxon>
        <taxon>Pseudomonadota</taxon>
        <taxon>Gammaproteobacteria</taxon>
        <taxon>Enterobacterales</taxon>
        <taxon>Pectobacteriaceae</taxon>
        <taxon>Dickeya</taxon>
    </lineage>
</organism>
<evidence type="ECO:0000313" key="1">
    <source>
        <dbReference type="EMBL" id="QYM92418.1"/>
    </source>
</evidence>
<keyword evidence="2" id="KW-1185">Reference proteome</keyword>
<evidence type="ECO:0000313" key="2">
    <source>
        <dbReference type="Proteomes" id="UP000824976"/>
    </source>
</evidence>
<reference evidence="1 2" key="1">
    <citation type="submission" date="2019-06" db="EMBL/GenBank/DDBJ databases">
        <title>Complete genome of Dickeya zeae PL65.</title>
        <authorList>
            <person name="Boluk G."/>
            <person name="Arif M."/>
        </authorList>
    </citation>
    <scope>NUCLEOTIDE SEQUENCE [LARGE SCALE GENOMIC DNA]</scope>
    <source>
        <strain evidence="1 2">PL65</strain>
    </source>
</reference>
<accession>A0ABX8VYR3</accession>
<protein>
    <submittedName>
        <fullName evidence="1">Uncharacterized protein</fullName>
    </submittedName>
</protein>
<dbReference type="Proteomes" id="UP000824976">
    <property type="component" value="Chromosome"/>
</dbReference>
<dbReference type="EMBL" id="CP040817">
    <property type="protein sequence ID" value="QYM92418.1"/>
    <property type="molecule type" value="Genomic_DNA"/>
</dbReference>
<sequence>MLMFLLILLPVTLQNVFPYLFLMVIAKGRPFTARKKEWIEQRHAALMDLTCLTEKTVRN</sequence>